<keyword evidence="3" id="KW-1185">Reference proteome</keyword>
<feature type="transmembrane region" description="Helical" evidence="1">
    <location>
        <begin position="63"/>
        <end position="84"/>
    </location>
</feature>
<keyword evidence="1" id="KW-0812">Transmembrane</keyword>
<dbReference type="EMBL" id="KZ991684">
    <property type="protein sequence ID" value="RKP22779.1"/>
    <property type="molecule type" value="Genomic_DNA"/>
</dbReference>
<protein>
    <recommendedName>
        <fullName evidence="4">Transmembrane protein</fullName>
    </recommendedName>
</protein>
<dbReference type="OrthoDB" id="5596471at2759"/>
<keyword evidence="1" id="KW-0472">Membrane</keyword>
<keyword evidence="1" id="KW-1133">Transmembrane helix</keyword>
<proteinExistence type="predicted"/>
<name>A0A4V1J0U5_9FUNG</name>
<evidence type="ECO:0000313" key="3">
    <source>
        <dbReference type="Proteomes" id="UP000278143"/>
    </source>
</evidence>
<reference evidence="3" key="1">
    <citation type="journal article" date="2018" name="Nat. Microbiol.">
        <title>Leveraging single-cell genomics to expand the fungal tree of life.</title>
        <authorList>
            <person name="Ahrendt S.R."/>
            <person name="Quandt C.A."/>
            <person name="Ciobanu D."/>
            <person name="Clum A."/>
            <person name="Salamov A."/>
            <person name="Andreopoulos B."/>
            <person name="Cheng J.F."/>
            <person name="Woyke T."/>
            <person name="Pelin A."/>
            <person name="Henrissat B."/>
            <person name="Reynolds N.K."/>
            <person name="Benny G.L."/>
            <person name="Smith M.E."/>
            <person name="James T.Y."/>
            <person name="Grigoriev I.V."/>
        </authorList>
    </citation>
    <scope>NUCLEOTIDE SEQUENCE [LARGE SCALE GENOMIC DNA]</scope>
    <source>
        <strain evidence="3">Benny S71-1</strain>
    </source>
</reference>
<feature type="transmembrane region" description="Helical" evidence="1">
    <location>
        <begin position="192"/>
        <end position="217"/>
    </location>
</feature>
<sequence length="331" mass="37465">MRRLATIPATTIKATVSSANSNKHRPMHNYSLLASALITVIILVLAVLDGWSHVRGMYSNEMLFHRLLNAVYVFSLFAASWLIWKHGWELSKRAKNRATIMEQYPQRTRNHASFVITSALETAQETVHDEAIYSRSATGKAVQHDPNQLRHSQFRLGAINWALLITGIFFGVVTLVYAIILQLVVESAWLGLIFHLLLNVLTTLAFLLMMIVLAFSISHQRELEQMKHDCMQRTTDGGGRPYADREQTSVHAQTTMDIVEASRLSAAIATLQAEVRLEPLVLPEDILIPPPPPIGHYEGTHQREHSRATRERLKNEWMYCALRARDSVAKE</sequence>
<feature type="transmembrane region" description="Helical" evidence="1">
    <location>
        <begin position="158"/>
        <end position="180"/>
    </location>
</feature>
<dbReference type="Proteomes" id="UP000278143">
    <property type="component" value="Unassembled WGS sequence"/>
</dbReference>
<gene>
    <name evidence="2" type="ORF">SYNPS1DRAFT_25346</name>
</gene>
<evidence type="ECO:0000313" key="2">
    <source>
        <dbReference type="EMBL" id="RKP22779.1"/>
    </source>
</evidence>
<feature type="transmembrane region" description="Helical" evidence="1">
    <location>
        <begin position="30"/>
        <end position="51"/>
    </location>
</feature>
<evidence type="ECO:0008006" key="4">
    <source>
        <dbReference type="Google" id="ProtNLM"/>
    </source>
</evidence>
<dbReference type="AlphaFoldDB" id="A0A4V1J0U5"/>
<evidence type="ECO:0000256" key="1">
    <source>
        <dbReference type="SAM" id="Phobius"/>
    </source>
</evidence>
<organism evidence="2 3">
    <name type="scientific">Syncephalis pseudoplumigaleata</name>
    <dbReference type="NCBI Taxonomy" id="1712513"/>
    <lineage>
        <taxon>Eukaryota</taxon>
        <taxon>Fungi</taxon>
        <taxon>Fungi incertae sedis</taxon>
        <taxon>Zoopagomycota</taxon>
        <taxon>Zoopagomycotina</taxon>
        <taxon>Zoopagomycetes</taxon>
        <taxon>Zoopagales</taxon>
        <taxon>Piptocephalidaceae</taxon>
        <taxon>Syncephalis</taxon>
    </lineage>
</organism>
<accession>A0A4V1J0U5</accession>